<dbReference type="OrthoDB" id="6278596at2759"/>
<feature type="region of interest" description="Disordered" evidence="1">
    <location>
        <begin position="1037"/>
        <end position="1058"/>
    </location>
</feature>
<evidence type="ECO:0000313" key="4">
    <source>
        <dbReference type="Proteomes" id="UP000002630"/>
    </source>
</evidence>
<dbReference type="PANTHER" id="PTHR14374:SF0">
    <property type="entry name" value="TRAFFICKING PROTEIN PARTICLE COMPLEX SUBUNIT 11"/>
    <property type="match status" value="1"/>
</dbReference>
<feature type="region of interest" description="Disordered" evidence="1">
    <location>
        <begin position="915"/>
        <end position="995"/>
    </location>
</feature>
<feature type="region of interest" description="Disordered" evidence="1">
    <location>
        <begin position="1297"/>
        <end position="1316"/>
    </location>
</feature>
<feature type="region of interest" description="Disordered" evidence="1">
    <location>
        <begin position="757"/>
        <end position="788"/>
    </location>
</feature>
<dbReference type="Pfam" id="PF11817">
    <property type="entry name" value="Foie-gras_1"/>
    <property type="match status" value="1"/>
</dbReference>
<dbReference type="Proteomes" id="UP000002630">
    <property type="component" value="Linkage Group LG04"/>
</dbReference>
<proteinExistence type="predicted"/>
<accession>D7FX28</accession>
<protein>
    <recommendedName>
        <fullName evidence="2">Trafficking protein particle complex subunit 11 domain-containing protein</fullName>
    </recommendedName>
</protein>
<dbReference type="OMA" id="HYASHIS"/>
<feature type="domain" description="Trafficking protein particle complex subunit 11" evidence="2">
    <location>
        <begin position="350"/>
        <end position="641"/>
    </location>
</feature>
<feature type="compositionally biased region" description="Low complexity" evidence="1">
    <location>
        <begin position="38"/>
        <end position="48"/>
    </location>
</feature>
<dbReference type="EMBL" id="FN648509">
    <property type="protein sequence ID" value="CBJ26361.1"/>
    <property type="molecule type" value="Genomic_DNA"/>
</dbReference>
<feature type="region of interest" description="Disordered" evidence="1">
    <location>
        <begin position="1225"/>
        <end position="1259"/>
    </location>
</feature>
<feature type="region of interest" description="Disordered" evidence="1">
    <location>
        <begin position="397"/>
        <end position="417"/>
    </location>
</feature>
<feature type="compositionally biased region" description="Gly residues" evidence="1">
    <location>
        <begin position="408"/>
        <end position="417"/>
    </location>
</feature>
<dbReference type="InterPro" id="IPR021773">
    <property type="entry name" value="TPC11"/>
</dbReference>
<keyword evidence="4" id="KW-1185">Reference proteome</keyword>
<evidence type="ECO:0000313" key="3">
    <source>
        <dbReference type="EMBL" id="CBJ26361.1"/>
    </source>
</evidence>
<feature type="compositionally biased region" description="Low complexity" evidence="1">
    <location>
        <begin position="761"/>
        <end position="788"/>
    </location>
</feature>
<sequence>MQVDQREALEDPRPLVGIMAHAYANPLINKRAPGAGSGTAAGNTNTDAAGGGGDAEELDASTAAAAAAANELVIDALLAAEAETIGPEVRFLGLPRGTAAAFPAKKPSGGAWRGVDGLRVVDSALPKGLVKRGWLHKHTRELPGSLVYLASVDVSAGAEDWAATEDEIVGDLRSVVANMAARDVKVLLVLVRAGAEAGQGGGREERDVADERALGLRRRAEIDARMVLMIGEPDLASHSNPPSVRRIAKAAKDLAVAHYASHISRLRRWEKVLVPTQRLYRPLLTRLYFKLGVLHEMQGLVDRSLLCYQEVSALLSDMVPRDGGRFQGGRGDADRGTLGGAFLRGGADPMEQIRGVAEVVHLRLVRNHLHRNMSVEGAIRQLRRHVSAFGRPGDAAAAATASSRAGKGEGGGGGEGSGWRVVPYRHHAWLSRQYLVFGEMLGAHMSQIAQSTARGGGWAGGGALGYTSPGHYYLGAALQAVRRRKTADRLLRGIDKDNLLASLEGLEVREPLYLGESVRLVDPTNAERNLRQECRGFLDLEETKTDRVGMARSLLVKALEHCPSGEEGFRRRRVLILGHLGEESFVAGRYDDALERLPPVWKTYLADGWLKLATVALRRVYVCAWRSGKARTVADVALRLSSNALRPWVPLEESKRLLAEALPLVGALEAPSEAVQSDRGFVASVPPEGPASERLEVTVDDSLLLLRLSGRFSAAEASAGDGLALRVALMSLLPLDTRLEAIELAFNHSALNCTIRDTQSTGPAGATPAAGNSDPPSSSSCPDQQQPSADLTLRAGGLLTANVGLCLPWSGLPSSEPLRLVEARVPLTNRGGGDVAAAPAAAASGVTLLVPSGPGSDIAREGGEGGAWARAPGFEAVRLVPPRARAHVRIAEPSSVLLDLTTRLLVTVSKAPVATPAAGATAKSSERRGGGSGGCGKPPHPFRDGFLHLECEPAPVPPPIVSPHSATTAAVGGGGSSREQQQSSAAPPPARPRPERAFFWAPATTSARTGGEDPSVAVSDGKGGFLPVVVGSDGQPLEGIPLPLSSLDPSRKEEEEEEAREVTVPVWVRSETAGKVAVRARVVYGLGGKSPGAAGAAAAGGGGGGGEAEEAVAVTEWARAEVLCVRPLAMAVDVVSVPADEGRGSRGGGGNGAAAAAAAPWACERSGHTVAVKVSLTNLQEKRLVVSRMEVVPPSASSSSSSTTAAAVNPASAATSATAAAAAPAASSDSGAEGTVTWATLPNGPVLHDDDSATAASGGSDGGVVALPGTGDTYTCCFAAKGEAERPAPLGKLRVTWRPDETGEGDGPTTSPTTGGGEAAVGGVTEFPLPVLTARPPALSARLKAPPHARVGVEFSMSWEISNLTAVYSSMQLTTEDGGDFIWSGKRLCMLQVAPMETVSVVYRLVPIVPGHVLLPKVAVVPEREQINIIPDLAEGRPHIFVRP</sequence>
<dbReference type="EMBL" id="FN649729">
    <property type="protein sequence ID" value="CBJ26361.1"/>
    <property type="molecule type" value="Genomic_DNA"/>
</dbReference>
<organism evidence="3 4">
    <name type="scientific">Ectocarpus siliculosus</name>
    <name type="common">Brown alga</name>
    <name type="synonym">Conferva siliculosa</name>
    <dbReference type="NCBI Taxonomy" id="2880"/>
    <lineage>
        <taxon>Eukaryota</taxon>
        <taxon>Sar</taxon>
        <taxon>Stramenopiles</taxon>
        <taxon>Ochrophyta</taxon>
        <taxon>PX clade</taxon>
        <taxon>Phaeophyceae</taxon>
        <taxon>Ectocarpales</taxon>
        <taxon>Ectocarpaceae</taxon>
        <taxon>Ectocarpus</taxon>
    </lineage>
</organism>
<dbReference type="InParanoid" id="D7FX28"/>
<dbReference type="STRING" id="2880.D7FX28"/>
<feature type="compositionally biased region" description="Basic and acidic residues" evidence="1">
    <location>
        <begin position="941"/>
        <end position="951"/>
    </location>
</feature>
<dbReference type="PANTHER" id="PTHR14374">
    <property type="entry name" value="FOIE GRAS"/>
    <property type="match status" value="1"/>
</dbReference>
<feature type="region of interest" description="Disordered" evidence="1">
    <location>
        <begin position="34"/>
        <end position="56"/>
    </location>
</feature>
<evidence type="ECO:0000259" key="2">
    <source>
        <dbReference type="Pfam" id="PF11817"/>
    </source>
</evidence>
<reference evidence="3 4" key="1">
    <citation type="journal article" date="2010" name="Nature">
        <title>The Ectocarpus genome and the independent evolution of multicellularity in brown algae.</title>
        <authorList>
            <person name="Cock J.M."/>
            <person name="Sterck L."/>
            <person name="Rouze P."/>
            <person name="Scornet D."/>
            <person name="Allen A.E."/>
            <person name="Amoutzias G."/>
            <person name="Anthouard V."/>
            <person name="Artiguenave F."/>
            <person name="Aury J.M."/>
            <person name="Badger J.H."/>
            <person name="Beszteri B."/>
            <person name="Billiau K."/>
            <person name="Bonnet E."/>
            <person name="Bothwell J.H."/>
            <person name="Bowler C."/>
            <person name="Boyen C."/>
            <person name="Brownlee C."/>
            <person name="Carrano C.J."/>
            <person name="Charrier B."/>
            <person name="Cho G.Y."/>
            <person name="Coelho S.M."/>
            <person name="Collen J."/>
            <person name="Corre E."/>
            <person name="Da Silva C."/>
            <person name="Delage L."/>
            <person name="Delaroque N."/>
            <person name="Dittami S.M."/>
            <person name="Doulbeau S."/>
            <person name="Elias M."/>
            <person name="Farnham G."/>
            <person name="Gachon C.M."/>
            <person name="Gschloessl B."/>
            <person name="Heesch S."/>
            <person name="Jabbari K."/>
            <person name="Jubin C."/>
            <person name="Kawai H."/>
            <person name="Kimura K."/>
            <person name="Kloareg B."/>
            <person name="Kupper F.C."/>
            <person name="Lang D."/>
            <person name="Le Bail A."/>
            <person name="Leblanc C."/>
            <person name="Lerouge P."/>
            <person name="Lohr M."/>
            <person name="Lopez P.J."/>
            <person name="Martens C."/>
            <person name="Maumus F."/>
            <person name="Michel G."/>
            <person name="Miranda-Saavedra D."/>
            <person name="Morales J."/>
            <person name="Moreau H."/>
            <person name="Motomura T."/>
            <person name="Nagasato C."/>
            <person name="Napoli C.A."/>
            <person name="Nelson D.R."/>
            <person name="Nyvall-Collen P."/>
            <person name="Peters A.F."/>
            <person name="Pommier C."/>
            <person name="Potin P."/>
            <person name="Poulain J."/>
            <person name="Quesneville H."/>
            <person name="Read B."/>
            <person name="Rensing S.A."/>
            <person name="Ritter A."/>
            <person name="Rousvoal S."/>
            <person name="Samanta M."/>
            <person name="Samson G."/>
            <person name="Schroeder D.C."/>
            <person name="Segurens B."/>
            <person name="Strittmatter M."/>
            <person name="Tonon T."/>
            <person name="Tregear J.W."/>
            <person name="Valentin K."/>
            <person name="von Dassow P."/>
            <person name="Yamagishi T."/>
            <person name="Van de Peer Y."/>
            <person name="Wincker P."/>
        </authorList>
    </citation>
    <scope>NUCLEOTIDE SEQUENCE [LARGE SCALE GENOMIC DNA]</scope>
    <source>
        <strain evidence="4">Ec32 / CCAP1310/4</strain>
    </source>
</reference>
<gene>
    <name evidence="3" type="ORF">Esi_0032_0070</name>
</gene>
<evidence type="ECO:0000256" key="1">
    <source>
        <dbReference type="SAM" id="MobiDB-lite"/>
    </source>
</evidence>
<name>D7FX28_ECTSI</name>
<dbReference type="eggNOG" id="KOG4386">
    <property type="taxonomic scope" value="Eukaryota"/>
</dbReference>